<dbReference type="AlphaFoldDB" id="A0A2I2KMM4"/>
<accession>A0A2I2KMM4</accession>
<organism evidence="1 2">
    <name type="scientific">Frankia canadensis</name>
    <dbReference type="NCBI Taxonomy" id="1836972"/>
    <lineage>
        <taxon>Bacteria</taxon>
        <taxon>Bacillati</taxon>
        <taxon>Actinomycetota</taxon>
        <taxon>Actinomycetes</taxon>
        <taxon>Frankiales</taxon>
        <taxon>Frankiaceae</taxon>
        <taxon>Frankia</taxon>
    </lineage>
</organism>
<dbReference type="RefSeq" id="WP_101830838.1">
    <property type="nucleotide sequence ID" value="NZ_FZMO01000068.1"/>
</dbReference>
<dbReference type="Proteomes" id="UP000234331">
    <property type="component" value="Unassembled WGS sequence"/>
</dbReference>
<gene>
    <name evidence="1" type="ORF">FRACA_160057</name>
</gene>
<dbReference type="EMBL" id="FZMO01000068">
    <property type="protein sequence ID" value="SNQ46906.1"/>
    <property type="molecule type" value="Genomic_DNA"/>
</dbReference>
<evidence type="ECO:0000313" key="1">
    <source>
        <dbReference type="EMBL" id="SNQ46906.1"/>
    </source>
</evidence>
<dbReference type="GO" id="GO:0003824">
    <property type="term" value="F:catalytic activity"/>
    <property type="evidence" value="ECO:0007669"/>
    <property type="project" value="InterPro"/>
</dbReference>
<dbReference type="SUPFAM" id="SSF53927">
    <property type="entry name" value="Cytidine deaminase-like"/>
    <property type="match status" value="1"/>
</dbReference>
<keyword evidence="2" id="KW-1185">Reference proteome</keyword>
<dbReference type="Gene3D" id="3.40.140.10">
    <property type="entry name" value="Cytidine Deaminase, domain 2"/>
    <property type="match status" value="1"/>
</dbReference>
<evidence type="ECO:0000313" key="2">
    <source>
        <dbReference type="Proteomes" id="UP000234331"/>
    </source>
</evidence>
<protein>
    <submittedName>
        <fullName evidence="1">Cytidine deaminase</fullName>
    </submittedName>
</protein>
<name>A0A2I2KMM4_9ACTN</name>
<dbReference type="InterPro" id="IPR016193">
    <property type="entry name" value="Cytidine_deaminase-like"/>
</dbReference>
<reference evidence="1 2" key="1">
    <citation type="submission" date="2017-06" db="EMBL/GenBank/DDBJ databases">
        <authorList>
            <person name="Kim H.J."/>
            <person name="Triplett B.A."/>
        </authorList>
    </citation>
    <scope>NUCLEOTIDE SEQUENCE [LARGE SCALE GENOMIC DNA]</scope>
    <source>
        <strain evidence="1">FRACA_ARgP5</strain>
    </source>
</reference>
<proteinExistence type="predicted"/>
<dbReference type="OrthoDB" id="3392994at2"/>
<sequence>MTADPTSPGAVPAGGPGLELAAEDAKLLVLARSARLRAYVPDGRRAEGAALRDTDGRTYAAATVGLPRAELAISALRAAVAAAVSSGARRFEAAAVVTEGDGIDADDLATLAEFGTGIPVLLAGTDGTARARTAS</sequence>